<feature type="compositionally biased region" description="Polar residues" evidence="6">
    <location>
        <begin position="395"/>
        <end position="407"/>
    </location>
</feature>
<dbReference type="SUPFAM" id="SSF57440">
    <property type="entry name" value="Kringle-like"/>
    <property type="match status" value="2"/>
</dbReference>
<evidence type="ECO:0000256" key="7">
    <source>
        <dbReference type="SAM" id="Phobius"/>
    </source>
</evidence>
<evidence type="ECO:0000256" key="5">
    <source>
        <dbReference type="PROSITE-ProRule" id="PRU00479"/>
    </source>
</evidence>
<proteinExistence type="predicted"/>
<dbReference type="InterPro" id="IPR002909">
    <property type="entry name" value="IPT_dom"/>
</dbReference>
<comment type="caution">
    <text evidence="12">The sequence shown here is derived from an EMBL/GenBank/DDBJ whole genome shotgun (WGS) entry which is preliminary data.</text>
</comment>
<dbReference type="Pfam" id="PF01833">
    <property type="entry name" value="TIG"/>
    <property type="match status" value="14"/>
</dbReference>
<keyword evidence="7" id="KW-0812">Transmembrane</keyword>
<dbReference type="InterPro" id="IPR055401">
    <property type="entry name" value="CEMIP_beta-hel_dom"/>
</dbReference>
<dbReference type="CDD" id="cd00603">
    <property type="entry name" value="IPT_PCSR"/>
    <property type="match status" value="7"/>
</dbReference>
<protein>
    <submittedName>
        <fullName evidence="12">Uncharacterized protein</fullName>
    </submittedName>
</protein>
<feature type="domain" description="Fibronectin type-II" evidence="9">
    <location>
        <begin position="1558"/>
        <end position="1602"/>
    </location>
</feature>
<dbReference type="SMART" id="SM00059">
    <property type="entry name" value="FN2"/>
    <property type="match status" value="2"/>
</dbReference>
<dbReference type="PROSITE" id="PS51092">
    <property type="entry name" value="FN2_2"/>
    <property type="match status" value="2"/>
</dbReference>
<dbReference type="Proteomes" id="UP000663877">
    <property type="component" value="Unassembled WGS sequence"/>
</dbReference>
<dbReference type="InterPro" id="IPR013783">
    <property type="entry name" value="Ig-like_fold"/>
</dbReference>
<feature type="domain" description="G8" evidence="10">
    <location>
        <begin position="3125"/>
        <end position="3250"/>
    </location>
</feature>
<dbReference type="EMBL" id="CAJNOM010000033">
    <property type="protein sequence ID" value="CAF0865915.1"/>
    <property type="molecule type" value="Genomic_DNA"/>
</dbReference>
<dbReference type="SMART" id="SM00710">
    <property type="entry name" value="PbH1"/>
    <property type="match status" value="11"/>
</dbReference>
<dbReference type="PROSITE" id="PS51484">
    <property type="entry name" value="G8"/>
    <property type="match status" value="2"/>
</dbReference>
<dbReference type="PANTHER" id="PTHR46769:SF2">
    <property type="entry name" value="FIBROCYSTIN-L ISOFORM 2 PRECURSOR-RELATED"/>
    <property type="match status" value="1"/>
</dbReference>
<evidence type="ECO:0000259" key="9">
    <source>
        <dbReference type="PROSITE" id="PS51092"/>
    </source>
</evidence>
<feature type="compositionally biased region" description="Polar residues" evidence="6">
    <location>
        <begin position="4559"/>
        <end position="4574"/>
    </location>
</feature>
<keyword evidence="2" id="KW-0677">Repeat</keyword>
<evidence type="ECO:0000256" key="6">
    <source>
        <dbReference type="SAM" id="MobiDB-lite"/>
    </source>
</evidence>
<evidence type="ECO:0000256" key="3">
    <source>
        <dbReference type="ARBA" id="ARBA00023157"/>
    </source>
</evidence>
<dbReference type="EMBL" id="CAJNOM010000003">
    <property type="protein sequence ID" value="CAF0745209.1"/>
    <property type="molecule type" value="Genomic_DNA"/>
</dbReference>
<evidence type="ECO:0000256" key="4">
    <source>
        <dbReference type="ARBA" id="ARBA00023180"/>
    </source>
</evidence>
<dbReference type="SMART" id="SM01225">
    <property type="entry name" value="G8"/>
    <property type="match status" value="2"/>
</dbReference>
<dbReference type="FunFam" id="2.60.40.10:FF:001292">
    <property type="entry name" value="PKHD1 like 1"/>
    <property type="match status" value="1"/>
</dbReference>
<dbReference type="Gene3D" id="2.10.10.10">
    <property type="entry name" value="Fibronectin, type II, collagen-binding"/>
    <property type="match status" value="2"/>
</dbReference>
<feature type="transmembrane region" description="Helical" evidence="7">
    <location>
        <begin position="4512"/>
        <end position="4539"/>
    </location>
</feature>
<dbReference type="InterPro" id="IPR036943">
    <property type="entry name" value="FN_type2_sf"/>
</dbReference>
<feature type="domain" description="G8" evidence="10">
    <location>
        <begin position="2264"/>
        <end position="2385"/>
    </location>
</feature>
<dbReference type="CDD" id="cd00102">
    <property type="entry name" value="IPT"/>
    <property type="match status" value="3"/>
</dbReference>
<accession>A0A813PSV0</accession>
<keyword evidence="7" id="KW-0472">Membrane</keyword>
<organism evidence="12 15">
    <name type="scientific">Adineta steineri</name>
    <dbReference type="NCBI Taxonomy" id="433720"/>
    <lineage>
        <taxon>Eukaryota</taxon>
        <taxon>Metazoa</taxon>
        <taxon>Spiralia</taxon>
        <taxon>Gnathifera</taxon>
        <taxon>Rotifera</taxon>
        <taxon>Eurotatoria</taxon>
        <taxon>Bdelloidea</taxon>
        <taxon>Adinetida</taxon>
        <taxon>Adinetidae</taxon>
        <taxon>Adineta</taxon>
    </lineage>
</organism>
<dbReference type="Pfam" id="PF10162">
    <property type="entry name" value="G8"/>
    <property type="match status" value="2"/>
</dbReference>
<evidence type="ECO:0000256" key="8">
    <source>
        <dbReference type="SAM" id="SignalP"/>
    </source>
</evidence>
<dbReference type="InterPro" id="IPR052387">
    <property type="entry name" value="Fibrocystin"/>
</dbReference>
<evidence type="ECO:0000256" key="2">
    <source>
        <dbReference type="ARBA" id="ARBA00022737"/>
    </source>
</evidence>
<keyword evidence="4" id="KW-0325">Glycoprotein</keyword>
<feature type="signal peptide" evidence="8">
    <location>
        <begin position="1"/>
        <end position="23"/>
    </location>
</feature>
<keyword evidence="3" id="KW-1015">Disulfide bond</keyword>
<dbReference type="Gene3D" id="2.60.40.420">
    <property type="entry name" value="Cupredoxins - blue copper proteins"/>
    <property type="match status" value="1"/>
</dbReference>
<evidence type="ECO:0000313" key="12">
    <source>
        <dbReference type="EMBL" id="CAF0757269.1"/>
    </source>
</evidence>
<dbReference type="SUPFAM" id="SSF49503">
    <property type="entry name" value="Cupredoxins"/>
    <property type="match status" value="1"/>
</dbReference>
<dbReference type="Pfam" id="PF00040">
    <property type="entry name" value="fn2"/>
    <property type="match status" value="2"/>
</dbReference>
<dbReference type="InterPro" id="IPR019316">
    <property type="entry name" value="G8_domain"/>
</dbReference>
<evidence type="ECO:0000313" key="15">
    <source>
        <dbReference type="Proteomes" id="UP000663877"/>
    </source>
</evidence>
<dbReference type="OrthoDB" id="120976at2759"/>
<sequence>MFQSKSFITAVILLSLTAELTNSQTCSYMWDPVFEANSANPPTMCPVTTTSGSTCVFPFGYNGVTYTTCTVQGPNNANYQPQCAIAIDSNNNASAWSFCNVPTDAMVTYATVRKAGYYGQNGGSTQGGTLVWIYGNRFAENSFSSVPASSSANTVQLVDGYTVYDCEMHNDKTTTTQLTCYAPVLPESVYQIRVYVNGNLIPLYQYYDPTHAIFASMPSQTPTITGITPQTGTPNSLVTLTGNFETACYSRDVVGCAQDDNALISRIYMGGHLCNVINQNTGVIYAAVNDTGLECNFEGTEVGLFNVSMLVTNEFGRALVDPSLYRVSADETFYTFQSYAVISSVSPSTGSTAGGTTVTINGNYFSDSTQYPIEVNVGGQPCTVLGSTQTTIQCQTPAAPTGSQSRYQGGRGLQLYSTSGSNSQATLSSGSPPTPTGSPTWTDDALYVSSSLSAETAWLIGFVRVLKTANFTFILDTNGAGALYVSSDDNPTNKLLIASATSNQSATILLNNNTNYYLFAVGSRPNGNLRLGVQARMHETKLTASPSSLVLNEIQRITVDSSAISEQQQIAFTVSPTSGVSEVQSVQVDVSTFQIGFRGVYTAVLTGRPSASAVQAALNDLPSIYPLSVTVTATSTLYIVTFPDVMGNVPLLTCVSTSTNTPIIIETTQGVDSGTLMALELDGQLTNYLNFSDASTTQNVVSKEINNLFSIQCPPSISNATYDQSVLYLQDFESNCVYDETPITTSAFCGKCSYNGNSLLYGNTLNGNYLCFAYRLTNTYVTSLGLGLQTNGNTLTTIWASIPISLQADKFWHYTCVDLQANLLSQGIIDSTVSSFIITQAWLDKNIRNGIFLDVISLRTALPNAYENTGSTSIDKTANPSCVFPFYFNNTRFSACTLNNNNNLPVCADSSNITYQCNSSSIEGVRRLYPNHQLAYNTFRVTYPAGSSPITVSFRYTTCDKPTKFVPWPSSGTTVTRLATASDAANGTFDLVFNGLTYASIPVDILPLDLANRLQSSSDFGFLNIKRTGDCTGYIYTIEWIANGGQKTAISTANAGSILPSGTTVTASIVQAGGVLFNPLSGDLTRTYQTNPQIEVFVGGYPSHCTGANTCDYQWLQAQTPTVTSITQNTMTLTITGSGFSTTPSENNVTIGTSGTCTVLSATTSSLTCTIAAAPAGAYSVQVNVAAKGLATGTSSFSVNVPLQVTSITPIQGGAGGGMTLNVTGIGFTSSSSVTVGGNLCTNPIVSSFSLITCTVPPTTAVSNIQAAVVVTSGSSTATSTTQFTYDVTNTPSITTSSPSVVTMANGQLTITGTNFGTSSVAVYIGTTKATIQSLTSTQIVAVLPSLAPGIYPVQVSTAYGYARPAIQIEYRFYVQTISPQIGSLYGGSDVYVQGAGFDSSTGVSFTDGTNQIPCDIVSVQPNQIHCQTEAAAPRVIISANGVDPTYGNGFAWSPIYATVQQGAVVEWQWGLSALLSSLSYKVVQVANGSTIAPLSGGFDSGNATASGSYIYQFQTVGTYYYYTPPVDQAGLVSMRGVINVVAAAPRTLTVNVTSGSYTAQSCAFPFTFNSVVYTACTTVSDTQLWCSPTPTYTGQRLYCTPTATVPTPSCSSSSLINPSSCSQTVPSNALQFLFTPCTIGTVTSISPSYGPSGTSITVTGTGFSSTSCENEILIGTYQCPISSATSTQLTCQIGPNSFLNAKSDQSFNVGQVRQGFFSNDGLLEFQFLAQITGVSPTQGSTSGGTLVTITGDGFTPADTRVIVGSIEYTSSATITYSQIQFITQAPPSNYIDQTIPITILIGSNEAICSAGSCGFTWARSVTPSLVSVSPASISAPQTITVNGQNLDPTNMVSVSDVNVTINGESCTVTSVTNSTIACNIGSIPAGTYPVVASINGIGKTVSSASLISSATIANVAPTSGSMYGGVPITITGNGFARSASNMQITVGSSPCTIVSTTPGQVQCVVPPKGSNASPATINIVSNGITFPTSNTFTYSAASTPTISSISPSSGTVGQALTISGSNFIAGQTSVTIGGTICTITSVSSTSIVCTVNSSPAGSQPVIVTVSSTGVSASTNQFQYNLQVSIATPARGSFGGGQVVTVTGDGFNTPNISVTVCNTACQSVSVVSNTQLTCVTPAATYQVADKVCSLTVTVGSLSQSASYTYQASLTASVTSVSPARGGTGGGTTLTITGTNFPSTASGVNVSIAGVSCIVQTVSSTSITCFTGSYSQTTIQAPVIVNVVNGGNALGSAQFQYIDLWSSPWTWGGDSPPEQGTIVSIDSGKTVYFDTNTPVLKALIVDNATLIFDDNQDVSLSAEYILVVNGGRLQVGTEASPFQHKAIITMYGQLRSIELPIYGAKVLALRDGTVDMHGTNLVRTWTRLGSTAAAGATQITLSQYVDWPVNSQIVIATTGDYESQGETETRTITAVSSNGLTLTLDSPLTYQHLGVTQIVGSTSVEVRAEVGLLTRNVVFQGSQDTTWDATPIDPCPAGFNPGEFATQTCFLGRYGNEIGSDQFGATIMASASADSSDGIQRAILRLSNIEVTYAGQAFRLGRYPVHFHMNGNMSLSYIKSSSIHQTFNRAVNIHASNYLTVSNNVIYDVMGGAVFLEDGVETFNTLSYNLLVFVRTSSSLLNEDVTPAAIWVTNPNNIVEHNAVAGGTHFGYWYRLLETPDGPSFAMYPNFCPHRQQFGRFFNNSVHSVGRFGVWLFPEYSPTVSGSCITDNPYQAIIEGLISWKNSRGIEWVMSSTVQIKNALVFDNDDAGIRCVTAINNQRTDLPVLRSTFYNENTGSSVINSIIIGDTGVSGTPIVPDEGGLIVMWDRGLSVRNISFINFPNVNTQAIYGPTIDGRCVVYCGGWLTKFSQLRFTNVLNRGNFRWAYDGLYQDVDGSLANVPGAVILPPDGLWNTSSACSPTPNFVNAITCPSSMGTWIRFAFNQANLGQNGEELNIYDDSNHHTVVPNLHKRLTHPEGYMMNLLAKKSYLLQFENANSSVNISYSGVAYSLAPGDYLIIRHGVQFLPDQVNTVSSLSLVSESASPLTAASNNGDWYYDNTTQEFSYIVKNPSNNTIAADVTVTLNVVKCRYPNCQMPAQPGLDLPATARPADALYWGNDSDWSFALPGYGGYNSIKPGNNTDIYIPRGIWLVVNWPLPTILSLRIDGVLEFEQGMNNTLNVNSIFINGGQLIVGWPDTPLTSNVDIVITGSATVDVLLPNDAGSLGPRVIGVLGGLDLHGIAHNVSWTRLATTATAGQIVITLSEAVDWSVGDEILITTTDTRIDHRERCTIASISGAGTVITLQNPLAYTHIVIHQVFANGEIYHVAAAVGLLSRNIRVISTSPDTEKIGVRVLVTDYSTNIYNAPTSEYINTYYKGYARLSNTQFIGFGQFIDAEDEDKREGIHLYNLGDFNISRPTYVNACSFDTGFYSAIGIWDTNGVPVLNNVVYRAFESAIVATGMNNLIQKNLVSTVYWSGEAEPAYAPFDINNDGAIMSRDAISVVMKDNLVSGAQRQAYRIQGNSCPGTVLPNDTVNDYDNNEAHSSMAGVNMWPNDQGFNYDTDCVLIKGFKTYKTWYYGLYINTEHNIIIDSCQIADSSVGIFTIVLGPLSTTHVFENSSVIIRNSLIIGAITPNDCSDIPDPNTISAINSPTAVPIVAGDSSQGNPGSRVGISFPQFSRDNMIPRHPYTGIDAYPCIGGIMILTNVTFAYFNDMCGSRHDVAISVSQNNDDGQHPVTTSGISVYSSSPSNLVFNGRPNLDVVDPADCVDMDCDGLKTNLLIDTDGTLFGQPSTVFSQAEYLWGNQAHGVGDYRIPSAALAGANGQMININSVYPSRGISHPSACTLQASSEMYLCPNIVDYRMLIIESMDADTETRRLSPVAVLSDLGFINLINGPQDHGWCNGYTCQKRLSTFMTLVESNRHYDIYLSSTTPNDMRFRLLNADATIKVSLALYYTSLQQIDVYANNVYVPPTNIDTSYSYLMLKDIPSGVTYGSGAGTNYFNRTTQTALFLIDGITVIDLEISPLIVLTFGLPATTPAAFFSTNLVGNLAALLGVSVDQIRRVNIISANTDSRVVRRATSGTITLRVELRNDPRPFYSIPDQASVDDINNITSRIINGYQANQTQQQWAAAAGGSYPLSLSVQEPGSSETSVLSVISGLFLITPPSSCRLQSPCDTQPKLVARDASGAIIDKLGSEQQPWQIIAVIVGQSGVSLVGPIANYSDGQSQYTNFGITALGSYQVEFRLLTPNGVSSQFVASASFIVSASSIQVSAPILAGKQWNDIAVVSVNETFNMSTIIVDKPSQIKIGDIQLGSGLQWTATASFYPLQHKCNGTLVQTQSSAVIVDYTAGTITVTNLAINNVGMYIINVELKSTNNQYTIDLTSNGILVKKPNVTLDTYPGYPPSNITYTADFDAINASGKLEITRAEIYNLLTCQLHIPITSDITLRKGSLIAGFMLDGDSIGDAENAQAGVNELITNQVNAIDNTVLQSVNANNDATFTPSTSSSTSGLSAGAIAGIVVAAIVVVAAAAAGSAYGVHKNSVNKGQSLMNEQDEEASISNTQNTTNASPSNDDGSHLTRRLSATGPTSSVTNNNQIQSSSSGQSRPLSSGAASVTGITFNNPVSTLTPVEFIPLH</sequence>
<dbReference type="EMBL" id="CAJNOI010000006">
    <property type="protein sequence ID" value="CAF0757269.1"/>
    <property type="molecule type" value="Genomic_DNA"/>
</dbReference>
<feature type="region of interest" description="Disordered" evidence="6">
    <location>
        <begin position="4553"/>
        <end position="4613"/>
    </location>
</feature>
<gene>
    <name evidence="12" type="ORF">BJG266_LOCUS2802</name>
    <name evidence="11" type="ORF">QVE165_LOCUS1155</name>
    <name evidence="13" type="ORF">QVE165_LOCUS7630</name>
</gene>
<evidence type="ECO:0000313" key="13">
    <source>
        <dbReference type="EMBL" id="CAF0865915.1"/>
    </source>
</evidence>
<evidence type="ECO:0000256" key="1">
    <source>
        <dbReference type="ARBA" id="ARBA00022729"/>
    </source>
</evidence>
<reference evidence="12" key="1">
    <citation type="submission" date="2021-02" db="EMBL/GenBank/DDBJ databases">
        <authorList>
            <person name="Nowell W R."/>
        </authorList>
    </citation>
    <scope>NUCLEOTIDE SEQUENCE</scope>
</reference>
<keyword evidence="14" id="KW-1185">Reference proteome</keyword>
<dbReference type="InterPro" id="IPR013806">
    <property type="entry name" value="Kringle-like"/>
</dbReference>
<evidence type="ECO:0000259" key="10">
    <source>
        <dbReference type="PROSITE" id="PS51484"/>
    </source>
</evidence>
<dbReference type="InterPro" id="IPR000562">
    <property type="entry name" value="FN_type2_dom"/>
</dbReference>
<dbReference type="SMART" id="SM00429">
    <property type="entry name" value="IPT"/>
    <property type="match status" value="11"/>
</dbReference>
<dbReference type="InterPro" id="IPR014756">
    <property type="entry name" value="Ig_E-set"/>
</dbReference>
<name>A0A813PSV0_9BILA</name>
<feature type="domain" description="Fibronectin type-II" evidence="9">
    <location>
        <begin position="50"/>
        <end position="101"/>
    </location>
</feature>
<keyword evidence="1 8" id="KW-0732">Signal</keyword>
<dbReference type="SUPFAM" id="SSF81296">
    <property type="entry name" value="E set domains"/>
    <property type="match status" value="12"/>
</dbReference>
<dbReference type="PANTHER" id="PTHR46769">
    <property type="entry name" value="POLYCYSTIC KIDNEY AND HEPATIC DISEASE 1 (AUTOSOMAL RECESSIVE)-LIKE 1"/>
    <property type="match status" value="1"/>
</dbReference>
<comment type="caution">
    <text evidence="5">Lacks conserved residue(s) required for the propagation of feature annotation.</text>
</comment>
<feature type="chain" id="PRO_5036222620" evidence="8">
    <location>
        <begin position="24"/>
        <end position="4637"/>
    </location>
</feature>
<dbReference type="Pfam" id="PF24606">
    <property type="entry name" value="CEMIP_beta-hel"/>
    <property type="match status" value="1"/>
</dbReference>
<dbReference type="InterPro" id="IPR008972">
    <property type="entry name" value="Cupredoxin"/>
</dbReference>
<feature type="compositionally biased region" description="Low complexity" evidence="6">
    <location>
        <begin position="4590"/>
        <end position="4611"/>
    </location>
</feature>
<feature type="compositionally biased region" description="Polar residues" evidence="6">
    <location>
        <begin position="415"/>
        <end position="425"/>
    </location>
</feature>
<keyword evidence="7" id="KW-1133">Transmembrane helix</keyword>
<dbReference type="InterPro" id="IPR006626">
    <property type="entry name" value="PbH1"/>
</dbReference>
<feature type="region of interest" description="Disordered" evidence="6">
    <location>
        <begin position="395"/>
        <end position="440"/>
    </location>
</feature>
<evidence type="ECO:0000313" key="14">
    <source>
        <dbReference type="Proteomes" id="UP000663832"/>
    </source>
</evidence>
<dbReference type="Proteomes" id="UP000663832">
    <property type="component" value="Unassembled WGS sequence"/>
</dbReference>
<dbReference type="Gene3D" id="2.60.40.10">
    <property type="entry name" value="Immunoglobulins"/>
    <property type="match status" value="13"/>
</dbReference>
<evidence type="ECO:0000313" key="11">
    <source>
        <dbReference type="EMBL" id="CAF0745209.1"/>
    </source>
</evidence>